<dbReference type="CDD" id="cd09020">
    <property type="entry name" value="D-hex-6-P-epi_like"/>
    <property type="match status" value="1"/>
</dbReference>
<evidence type="ECO:0000256" key="3">
    <source>
        <dbReference type="ARBA" id="ARBA00023235"/>
    </source>
</evidence>
<feature type="active site" evidence="5">
    <location>
        <position position="256"/>
    </location>
</feature>
<dbReference type="PIRSF" id="PIRSF016020">
    <property type="entry name" value="PHexose_mutarotase"/>
    <property type="match status" value="1"/>
</dbReference>
<gene>
    <name evidence="6" type="ORF">SAMN04488242_1236</name>
</gene>
<dbReference type="Gene3D" id="2.70.98.10">
    <property type="match status" value="1"/>
</dbReference>
<dbReference type="GO" id="GO:0030246">
    <property type="term" value="F:carbohydrate binding"/>
    <property type="evidence" value="ECO:0007669"/>
    <property type="project" value="UniProtKB-UniRule"/>
</dbReference>
<dbReference type="InterPro" id="IPR008183">
    <property type="entry name" value="Aldose_1/G6P_1-epimerase"/>
</dbReference>
<dbReference type="InterPro" id="IPR014718">
    <property type="entry name" value="GH-type_carb-bd"/>
</dbReference>
<dbReference type="PANTHER" id="PTHR11122">
    <property type="entry name" value="APOSPORY-ASSOCIATED PROTEIN C-RELATED"/>
    <property type="match status" value="1"/>
</dbReference>
<dbReference type="InterPro" id="IPR011013">
    <property type="entry name" value="Gal_mutarotase_sf_dom"/>
</dbReference>
<name>A0A1G9JG94_9ACTN</name>
<evidence type="ECO:0000256" key="1">
    <source>
        <dbReference type="ARBA" id="ARBA00001096"/>
    </source>
</evidence>
<evidence type="ECO:0000256" key="4">
    <source>
        <dbReference type="PIRNR" id="PIRNR016020"/>
    </source>
</evidence>
<keyword evidence="3 4" id="KW-0413">Isomerase</keyword>
<dbReference type="EMBL" id="FNGP01000002">
    <property type="protein sequence ID" value="SDL36599.1"/>
    <property type="molecule type" value="Genomic_DNA"/>
</dbReference>
<reference evidence="6 7" key="1">
    <citation type="submission" date="2016-10" db="EMBL/GenBank/DDBJ databases">
        <authorList>
            <person name="de Groot N.N."/>
        </authorList>
    </citation>
    <scope>NUCLEOTIDE SEQUENCE [LARGE SCALE GENOMIC DNA]</scope>
    <source>
        <strain evidence="6 7">CGMCC 1.9159</strain>
    </source>
</reference>
<evidence type="ECO:0000313" key="6">
    <source>
        <dbReference type="EMBL" id="SDL36599.1"/>
    </source>
</evidence>
<organism evidence="6 7">
    <name type="scientific">Tessaracoccus oleiagri</name>
    <dbReference type="NCBI Taxonomy" id="686624"/>
    <lineage>
        <taxon>Bacteria</taxon>
        <taxon>Bacillati</taxon>
        <taxon>Actinomycetota</taxon>
        <taxon>Actinomycetes</taxon>
        <taxon>Propionibacteriales</taxon>
        <taxon>Propionibacteriaceae</taxon>
        <taxon>Tessaracoccus</taxon>
    </lineage>
</organism>
<protein>
    <recommendedName>
        <fullName evidence="4">Putative glucose-6-phosphate 1-epimerase</fullName>
        <ecNumber evidence="4">5.1.3.15</ecNumber>
    </recommendedName>
</protein>
<evidence type="ECO:0000313" key="7">
    <source>
        <dbReference type="Proteomes" id="UP000199475"/>
    </source>
</evidence>
<comment type="similarity">
    <text evidence="2 4">Belongs to the glucose-6-phosphate 1-epimerase family.</text>
</comment>
<proteinExistence type="inferred from homology"/>
<dbReference type="Proteomes" id="UP000199475">
    <property type="component" value="Unassembled WGS sequence"/>
</dbReference>
<sequence>MAHEITTNPLRGVELNDSDVHYGVYDHGAHVWAWQPLGQDPVLWVSAKSELEDDKPIRGGVPVCFPWFGPGREGNLQPAHGFARLADWRLVDASETGEGLVVEYELDNEITGEQPAWPHAYRARLRVAFGPRDLDLELTVENTGDEAFSYEEALHTYLSVGDVRHVRVTGLEGARYLDKVSGEWADQVGEVEITSETDRVYLSTDDVLVDDPTPGRKLRISKRGSANTVVWNPWVAKSAAMPDFGDDEWTGMLCIEAANALDDAVRLEPGASHTMAQRITIL</sequence>
<dbReference type="SUPFAM" id="SSF74650">
    <property type="entry name" value="Galactose mutarotase-like"/>
    <property type="match status" value="1"/>
</dbReference>
<keyword evidence="7" id="KW-1185">Reference proteome</keyword>
<feature type="active site" evidence="5">
    <location>
        <position position="155"/>
    </location>
</feature>
<dbReference type="OrthoDB" id="9790727at2"/>
<dbReference type="PANTHER" id="PTHR11122:SF13">
    <property type="entry name" value="GLUCOSE-6-PHOSPHATE 1-EPIMERASE"/>
    <property type="match status" value="1"/>
</dbReference>
<evidence type="ECO:0000256" key="2">
    <source>
        <dbReference type="ARBA" id="ARBA00005866"/>
    </source>
</evidence>
<evidence type="ECO:0000256" key="5">
    <source>
        <dbReference type="PIRSR" id="PIRSR016020-1"/>
    </source>
</evidence>
<dbReference type="GO" id="GO:0005975">
    <property type="term" value="P:carbohydrate metabolic process"/>
    <property type="evidence" value="ECO:0007669"/>
    <property type="project" value="InterPro"/>
</dbReference>
<comment type="catalytic activity">
    <reaction evidence="1">
        <text>alpha-D-glucose 6-phosphate = beta-D-glucose 6-phosphate</text>
        <dbReference type="Rhea" id="RHEA:16249"/>
        <dbReference type="ChEBI" id="CHEBI:58225"/>
        <dbReference type="ChEBI" id="CHEBI:58247"/>
        <dbReference type="EC" id="5.1.3.15"/>
    </reaction>
</comment>
<dbReference type="EC" id="5.1.3.15" evidence="4"/>
<accession>A0A1G9JG94</accession>
<dbReference type="InterPro" id="IPR025532">
    <property type="entry name" value="G6P_1-epimerase"/>
</dbReference>
<dbReference type="RefSeq" id="WP_093249991.1">
    <property type="nucleotide sequence ID" value="NZ_FNGP01000002.1"/>
</dbReference>
<dbReference type="GO" id="GO:0047938">
    <property type="term" value="F:glucose-6-phosphate 1-epimerase activity"/>
    <property type="evidence" value="ECO:0007669"/>
    <property type="project" value="UniProtKB-UniRule"/>
</dbReference>
<dbReference type="STRING" id="686624.SAMN04488242_1236"/>
<dbReference type="AlphaFoldDB" id="A0A1G9JG94"/>
<dbReference type="Pfam" id="PF01263">
    <property type="entry name" value="Aldose_epim"/>
    <property type="match status" value="1"/>
</dbReference>